<dbReference type="eggNOG" id="KOG4197">
    <property type="taxonomic scope" value="Eukaryota"/>
</dbReference>
<evidence type="ECO:0000256" key="2">
    <source>
        <dbReference type="ARBA" id="ARBA00022737"/>
    </source>
</evidence>
<dbReference type="PANTHER" id="PTHR47926">
    <property type="entry name" value="PENTATRICOPEPTIDE REPEAT-CONTAINING PROTEIN"/>
    <property type="match status" value="1"/>
</dbReference>
<dbReference type="GO" id="GO:0003723">
    <property type="term" value="F:RNA binding"/>
    <property type="evidence" value="ECO:0007669"/>
    <property type="project" value="InterPro"/>
</dbReference>
<accession>G7IN31</accession>
<reference evidence="5" key="3">
    <citation type="submission" date="2015-04" db="UniProtKB">
        <authorList>
            <consortium name="EnsemblPlants"/>
        </authorList>
    </citation>
    <scope>IDENTIFICATION</scope>
    <source>
        <strain evidence="5">cv. Jemalong A17</strain>
    </source>
</reference>
<organism evidence="4 6">
    <name type="scientific">Medicago truncatula</name>
    <name type="common">Barrel medic</name>
    <name type="synonym">Medicago tribuloides</name>
    <dbReference type="NCBI Taxonomy" id="3880"/>
    <lineage>
        <taxon>Eukaryota</taxon>
        <taxon>Viridiplantae</taxon>
        <taxon>Streptophyta</taxon>
        <taxon>Embryophyta</taxon>
        <taxon>Tracheophyta</taxon>
        <taxon>Spermatophyta</taxon>
        <taxon>Magnoliopsida</taxon>
        <taxon>eudicotyledons</taxon>
        <taxon>Gunneridae</taxon>
        <taxon>Pentapetalae</taxon>
        <taxon>rosids</taxon>
        <taxon>fabids</taxon>
        <taxon>Fabales</taxon>
        <taxon>Fabaceae</taxon>
        <taxon>Papilionoideae</taxon>
        <taxon>50 kb inversion clade</taxon>
        <taxon>NPAAA clade</taxon>
        <taxon>Hologalegina</taxon>
        <taxon>IRL clade</taxon>
        <taxon>Trifolieae</taxon>
        <taxon>Medicago</taxon>
    </lineage>
</organism>
<evidence type="ECO:0000313" key="6">
    <source>
        <dbReference type="Proteomes" id="UP000002051"/>
    </source>
</evidence>
<evidence type="ECO:0000256" key="3">
    <source>
        <dbReference type="PROSITE-ProRule" id="PRU00708"/>
    </source>
</evidence>
<dbReference type="PaxDb" id="3880-AES65234"/>
<dbReference type="NCBIfam" id="TIGR00756">
    <property type="entry name" value="PPR"/>
    <property type="match status" value="4"/>
</dbReference>
<feature type="repeat" description="PPR" evidence="3">
    <location>
        <begin position="354"/>
        <end position="384"/>
    </location>
</feature>
<dbReference type="FunFam" id="1.25.40.10:FF:000333">
    <property type="entry name" value="Pentatricopeptide repeat-containing protein"/>
    <property type="match status" value="1"/>
</dbReference>
<dbReference type="Gene3D" id="1.25.40.10">
    <property type="entry name" value="Tetratricopeptide repeat domain"/>
    <property type="match status" value="4"/>
</dbReference>
<dbReference type="InterPro" id="IPR011990">
    <property type="entry name" value="TPR-like_helical_dom_sf"/>
</dbReference>
<reference evidence="4 6" key="2">
    <citation type="journal article" date="2014" name="BMC Genomics">
        <title>An improved genome release (version Mt4.0) for the model legume Medicago truncatula.</title>
        <authorList>
            <person name="Tang H."/>
            <person name="Krishnakumar V."/>
            <person name="Bidwell S."/>
            <person name="Rosen B."/>
            <person name="Chan A."/>
            <person name="Zhou S."/>
            <person name="Gentzbittel L."/>
            <person name="Childs K.L."/>
            <person name="Yandell M."/>
            <person name="Gundlach H."/>
            <person name="Mayer K.F."/>
            <person name="Schwartz D.C."/>
            <person name="Town C.D."/>
        </authorList>
    </citation>
    <scope>GENOME REANNOTATION</scope>
    <source>
        <strain evidence="5 6">cv. Jemalong A17</strain>
    </source>
</reference>
<feature type="repeat" description="PPR" evidence="3">
    <location>
        <begin position="385"/>
        <end position="419"/>
    </location>
</feature>
<comment type="similarity">
    <text evidence="1">Belongs to the PPR family. PCMP-H subfamily.</text>
</comment>
<dbReference type="InterPro" id="IPR002885">
    <property type="entry name" value="PPR_rpt"/>
</dbReference>
<reference evidence="4 6" key="1">
    <citation type="journal article" date="2011" name="Nature">
        <title>The Medicago genome provides insight into the evolution of rhizobial symbioses.</title>
        <authorList>
            <person name="Young N.D."/>
            <person name="Debelle F."/>
            <person name="Oldroyd G.E."/>
            <person name="Geurts R."/>
            <person name="Cannon S.B."/>
            <person name="Udvardi M.K."/>
            <person name="Benedito V.A."/>
            <person name="Mayer K.F."/>
            <person name="Gouzy J."/>
            <person name="Schoof H."/>
            <person name="Van de Peer Y."/>
            <person name="Proost S."/>
            <person name="Cook D.R."/>
            <person name="Meyers B.C."/>
            <person name="Spannagl M."/>
            <person name="Cheung F."/>
            <person name="De Mita S."/>
            <person name="Krishnakumar V."/>
            <person name="Gundlach H."/>
            <person name="Zhou S."/>
            <person name="Mudge J."/>
            <person name="Bharti A.K."/>
            <person name="Murray J.D."/>
            <person name="Naoumkina M.A."/>
            <person name="Rosen B."/>
            <person name="Silverstein K.A."/>
            <person name="Tang H."/>
            <person name="Rombauts S."/>
            <person name="Zhao P.X."/>
            <person name="Zhou P."/>
            <person name="Barbe V."/>
            <person name="Bardou P."/>
            <person name="Bechner M."/>
            <person name="Bellec A."/>
            <person name="Berger A."/>
            <person name="Berges H."/>
            <person name="Bidwell S."/>
            <person name="Bisseling T."/>
            <person name="Choisne N."/>
            <person name="Couloux A."/>
            <person name="Denny R."/>
            <person name="Deshpande S."/>
            <person name="Dai X."/>
            <person name="Doyle J.J."/>
            <person name="Dudez A.M."/>
            <person name="Farmer A.D."/>
            <person name="Fouteau S."/>
            <person name="Franken C."/>
            <person name="Gibelin C."/>
            <person name="Gish J."/>
            <person name="Goldstein S."/>
            <person name="Gonzalez A.J."/>
            <person name="Green P.J."/>
            <person name="Hallab A."/>
            <person name="Hartog M."/>
            <person name="Hua A."/>
            <person name="Humphray S.J."/>
            <person name="Jeong D.H."/>
            <person name="Jing Y."/>
            <person name="Jocker A."/>
            <person name="Kenton S.M."/>
            <person name="Kim D.J."/>
            <person name="Klee K."/>
            <person name="Lai H."/>
            <person name="Lang C."/>
            <person name="Lin S."/>
            <person name="Macmil S.L."/>
            <person name="Magdelenat G."/>
            <person name="Matthews L."/>
            <person name="McCorrison J."/>
            <person name="Monaghan E.L."/>
            <person name="Mun J.H."/>
            <person name="Najar F.Z."/>
            <person name="Nicholson C."/>
            <person name="Noirot C."/>
            <person name="O'Bleness M."/>
            <person name="Paule C.R."/>
            <person name="Poulain J."/>
            <person name="Prion F."/>
            <person name="Qin B."/>
            <person name="Qu C."/>
            <person name="Retzel E.F."/>
            <person name="Riddle C."/>
            <person name="Sallet E."/>
            <person name="Samain S."/>
            <person name="Samson N."/>
            <person name="Sanders I."/>
            <person name="Saurat O."/>
            <person name="Scarpelli C."/>
            <person name="Schiex T."/>
            <person name="Segurens B."/>
            <person name="Severin A.J."/>
            <person name="Sherrier D.J."/>
            <person name="Shi R."/>
            <person name="Sims S."/>
            <person name="Singer S.R."/>
            <person name="Sinharoy S."/>
            <person name="Sterck L."/>
            <person name="Viollet A."/>
            <person name="Wang B.B."/>
            <person name="Wang K."/>
            <person name="Wang M."/>
            <person name="Wang X."/>
            <person name="Warfsmann J."/>
            <person name="Weissenbach J."/>
            <person name="White D.D."/>
            <person name="White J.D."/>
            <person name="Wiley G.B."/>
            <person name="Wincker P."/>
            <person name="Xing Y."/>
            <person name="Yang L."/>
            <person name="Yao Z."/>
            <person name="Ying F."/>
            <person name="Zhai J."/>
            <person name="Zhou L."/>
            <person name="Zuber A."/>
            <person name="Denarie J."/>
            <person name="Dixon R.A."/>
            <person name="May G.D."/>
            <person name="Schwartz D.C."/>
            <person name="Rogers J."/>
            <person name="Quetier F."/>
            <person name="Town C.D."/>
            <person name="Roe B.A."/>
        </authorList>
    </citation>
    <scope>NUCLEOTIDE SEQUENCE [LARGE SCALE GENOMIC DNA]</scope>
    <source>
        <strain evidence="4">A17</strain>
        <strain evidence="5 6">cv. Jemalong A17</strain>
    </source>
</reference>
<feature type="repeat" description="PPR" evidence="3">
    <location>
        <begin position="182"/>
        <end position="217"/>
    </location>
</feature>
<keyword evidence="2" id="KW-0677">Repeat</keyword>
<feature type="repeat" description="PPR" evidence="3">
    <location>
        <begin position="284"/>
        <end position="318"/>
    </location>
</feature>
<evidence type="ECO:0000256" key="1">
    <source>
        <dbReference type="ARBA" id="ARBA00006643"/>
    </source>
</evidence>
<evidence type="ECO:0000313" key="4">
    <source>
        <dbReference type="EMBL" id="AES65234.1"/>
    </source>
</evidence>
<dbReference type="FunFam" id="1.25.40.10:FF:000427">
    <property type="entry name" value="Pentatricopeptide repeat-containing protein chloroplastic"/>
    <property type="match status" value="1"/>
</dbReference>
<dbReference type="OMA" id="HTQMLIN"/>
<dbReference type="InterPro" id="IPR046848">
    <property type="entry name" value="E_motif"/>
</dbReference>
<dbReference type="Pfam" id="PF01535">
    <property type="entry name" value="PPR"/>
    <property type="match status" value="3"/>
</dbReference>
<evidence type="ECO:0000313" key="5">
    <source>
        <dbReference type="EnsemblPlants" id="AES65234"/>
    </source>
</evidence>
<dbReference type="AlphaFoldDB" id="G7IN31"/>
<dbReference type="EMBL" id="CM001218">
    <property type="protein sequence ID" value="AES65234.1"/>
    <property type="molecule type" value="Genomic_DNA"/>
</dbReference>
<name>G7IN31_MEDTR</name>
<dbReference type="Proteomes" id="UP000002051">
    <property type="component" value="Chromosome 2"/>
</dbReference>
<dbReference type="GO" id="GO:0009451">
    <property type="term" value="P:RNA modification"/>
    <property type="evidence" value="ECO:0000318"/>
    <property type="project" value="GO_Central"/>
</dbReference>
<dbReference type="Pfam" id="PF20431">
    <property type="entry name" value="E_motif"/>
    <property type="match status" value="1"/>
</dbReference>
<dbReference type="InterPro" id="IPR046960">
    <property type="entry name" value="PPR_At4g14850-like_plant"/>
</dbReference>
<dbReference type="FunFam" id="1.25.40.10:FF:001093">
    <property type="entry name" value="Pentatricopeptide repeat-containing protein At2g34400"/>
    <property type="match status" value="1"/>
</dbReference>
<gene>
    <name evidence="4" type="ordered locus">MTR_2g036960</name>
</gene>
<dbReference type="PANTHER" id="PTHR47926:SF543">
    <property type="entry name" value="(WILD MALAYSIAN BANANA) HYPOTHETICAL PROTEIN"/>
    <property type="match status" value="1"/>
</dbReference>
<sequence length="702" mass="78908">MLISKHKIFKTINTNTNHSPIFLLLSLLKQCPSTKTLQQIHTQFTIHSIHKPNHLLSQSISLKDFTYSTLIFSHITPHPNDYAFNIMLRATTTTWHDYPLTLHLYHQMKTLNISPNNFTFPFVFLACANLEEIRMARLAHCEVFKLGLDNDHHTVNSMVTMYFRCGENGVARKVFDEITEKDLVSWNSLLSGYAKLGFAREAVEVFGRLREESGFEPDEMSLVSVLGACGELGDLELGRWVEGFVVERGMKVNSYIGSALISMYSKCGELVSSRRIFDGMPSRDFITWNAAISAYAQNGMADEAISLFHSMKENGVDPNKVTLTAVLSACASIGALDLGKQMDEYATHRGLQHDIFVATALIDMYAKCGSLESAQRVFNDMPRKNDASWNAMISALASHGKAKEALSLFERMSDEGGSARPNDITFVSLLSACVHAGLVDEGYRLFDMMSTLFGLVPKIEHYSCMVDLLSRAGHLYEAWDVIEKMPEKPDNVTLGALHSACQRKKNVDIGERVIQMLLELDPSNSGNYIISSKIYENLNMWDDAARMRALMRENGVTKTPGCSWIEVGNQLREFLSGDGLTLDSIDVRNIIDLLYEELKKEGYLSYWILPKWQDWTLRHSSVSAQLFISVELVSSGRASSFYISYSLDTFVNLCQICSGKALWAKPGNFLRREEFLLCQWDPAIDLALKDASLCVISLSTRH</sequence>
<dbReference type="HOGENOM" id="CLU_002706_37_2_1"/>
<protein>
    <submittedName>
        <fullName evidence="4">PPR containing plant-like protein</fullName>
    </submittedName>
</protein>
<dbReference type="PROSITE" id="PS51375">
    <property type="entry name" value="PPR"/>
    <property type="match status" value="4"/>
</dbReference>
<proteinExistence type="inferred from homology"/>
<dbReference type="Pfam" id="PF13041">
    <property type="entry name" value="PPR_2"/>
    <property type="match status" value="2"/>
</dbReference>
<keyword evidence="6" id="KW-1185">Reference proteome</keyword>
<dbReference type="EnsemblPlants" id="AES65234">
    <property type="protein sequence ID" value="AES65234"/>
    <property type="gene ID" value="MTR_2g036960"/>
</dbReference>